<feature type="compositionally biased region" description="Polar residues" evidence="1">
    <location>
        <begin position="65"/>
        <end position="76"/>
    </location>
</feature>
<feature type="compositionally biased region" description="Basic residues" evidence="1">
    <location>
        <begin position="390"/>
        <end position="399"/>
    </location>
</feature>
<dbReference type="AlphaFoldDB" id="A0AAD5V650"/>
<evidence type="ECO:0000313" key="3">
    <source>
        <dbReference type="Proteomes" id="UP001212997"/>
    </source>
</evidence>
<dbReference type="EMBL" id="JANAWD010000239">
    <property type="protein sequence ID" value="KAJ3483159.1"/>
    <property type="molecule type" value="Genomic_DNA"/>
</dbReference>
<keyword evidence="3" id="KW-1185">Reference proteome</keyword>
<feature type="region of interest" description="Disordered" evidence="1">
    <location>
        <begin position="61"/>
        <end position="87"/>
    </location>
</feature>
<reference evidence="2" key="1">
    <citation type="submission" date="2022-07" db="EMBL/GenBank/DDBJ databases">
        <title>Genome Sequence of Physisporinus lineatus.</title>
        <authorList>
            <person name="Buettner E."/>
        </authorList>
    </citation>
    <scope>NUCLEOTIDE SEQUENCE</scope>
    <source>
        <strain evidence="2">VT162</strain>
    </source>
</reference>
<evidence type="ECO:0000256" key="1">
    <source>
        <dbReference type="SAM" id="MobiDB-lite"/>
    </source>
</evidence>
<comment type="caution">
    <text evidence="2">The sequence shown here is derived from an EMBL/GenBank/DDBJ whole genome shotgun (WGS) entry which is preliminary data.</text>
</comment>
<feature type="compositionally biased region" description="Polar residues" evidence="1">
    <location>
        <begin position="400"/>
        <end position="409"/>
    </location>
</feature>
<evidence type="ECO:0000313" key="2">
    <source>
        <dbReference type="EMBL" id="KAJ3483159.1"/>
    </source>
</evidence>
<dbReference type="Proteomes" id="UP001212997">
    <property type="component" value="Unassembled WGS sequence"/>
</dbReference>
<gene>
    <name evidence="2" type="ORF">NLI96_g6502</name>
</gene>
<sequence>MIIQQQNDHHRNETSMSSTPPPGDWSTPTPPPGSNSGFLGYETGSHLPGFPLQCFFDSPPRNHSRVPSASVPQHNPQHPEELCSTPSDAPISHCETTSWQSYYDAPKDCVDSVHPTCYEQPLPREQREAHYQCLVDAVGPAFGVQESVGTYRAFMTQQVQTYFERLVSTGASRTSNPDHPHAQIPTPVSVFVPTRRPDAQISSPCSGHENTECAHSATSLQLPLYISDHQQESETTSSPPTSVTPALSTTVSSAGSFDGVAFVWPWISSHGDETEPALDIAEIVQSPLLRSRSCSWECVTSDSSALPTHVFQNSTNIEPTPYAFDPFCDEMMSSFFSVCSSIIPEYIFEDPSGLQENSLSKSPFTVNLRTAKESQGLDKMVTATACKEKYKLKKSRPRRSTSNSAGGGI</sequence>
<name>A0AAD5V650_9APHY</name>
<feature type="region of interest" description="Disordered" evidence="1">
    <location>
        <begin position="390"/>
        <end position="409"/>
    </location>
</feature>
<organism evidence="2 3">
    <name type="scientific">Meripilus lineatus</name>
    <dbReference type="NCBI Taxonomy" id="2056292"/>
    <lineage>
        <taxon>Eukaryota</taxon>
        <taxon>Fungi</taxon>
        <taxon>Dikarya</taxon>
        <taxon>Basidiomycota</taxon>
        <taxon>Agaricomycotina</taxon>
        <taxon>Agaricomycetes</taxon>
        <taxon>Polyporales</taxon>
        <taxon>Meripilaceae</taxon>
        <taxon>Meripilus</taxon>
    </lineage>
</organism>
<protein>
    <submittedName>
        <fullName evidence="2">Uncharacterized protein</fullName>
    </submittedName>
</protein>
<proteinExistence type="predicted"/>
<accession>A0AAD5V650</accession>
<feature type="compositionally biased region" description="Pro residues" evidence="1">
    <location>
        <begin position="19"/>
        <end position="33"/>
    </location>
</feature>
<feature type="region of interest" description="Disordered" evidence="1">
    <location>
        <begin position="1"/>
        <end position="42"/>
    </location>
</feature>